<feature type="non-terminal residue" evidence="2">
    <location>
        <position position="1"/>
    </location>
</feature>
<sequence>YPIEFFKYTTRGAQTMVNGQEKKSGETTPNDGGSSEEQCRQQEAEEQRRQQETEELRRQQEVEELHRQQEAEESRSQQEAERIQREQEALLKDQQRARGTDENVQSQLIQLQNEILKMKN</sequence>
<keyword evidence="3" id="KW-1185">Reference proteome</keyword>
<feature type="compositionally biased region" description="Basic and acidic residues" evidence="1">
    <location>
        <begin position="37"/>
        <end position="101"/>
    </location>
</feature>
<evidence type="ECO:0000256" key="1">
    <source>
        <dbReference type="SAM" id="MobiDB-lite"/>
    </source>
</evidence>
<dbReference type="Proteomes" id="UP000553632">
    <property type="component" value="Unassembled WGS sequence"/>
</dbReference>
<feature type="compositionally biased region" description="Polar residues" evidence="1">
    <location>
        <begin position="26"/>
        <end position="35"/>
    </location>
</feature>
<dbReference type="AlphaFoldDB" id="A0A7J6TV49"/>
<feature type="region of interest" description="Disordered" evidence="1">
    <location>
        <begin position="1"/>
        <end position="105"/>
    </location>
</feature>
<feature type="non-terminal residue" evidence="2">
    <location>
        <position position="120"/>
    </location>
</feature>
<proteinExistence type="predicted"/>
<gene>
    <name evidence="2" type="ORF">FOZ63_016848</name>
</gene>
<accession>A0A7J6TV49</accession>
<organism evidence="2 3">
    <name type="scientific">Perkinsus olseni</name>
    <name type="common">Perkinsus atlanticus</name>
    <dbReference type="NCBI Taxonomy" id="32597"/>
    <lineage>
        <taxon>Eukaryota</taxon>
        <taxon>Sar</taxon>
        <taxon>Alveolata</taxon>
        <taxon>Perkinsozoa</taxon>
        <taxon>Perkinsea</taxon>
        <taxon>Perkinsida</taxon>
        <taxon>Perkinsidae</taxon>
        <taxon>Perkinsus</taxon>
    </lineage>
</organism>
<evidence type="ECO:0000313" key="3">
    <source>
        <dbReference type="Proteomes" id="UP000553632"/>
    </source>
</evidence>
<comment type="caution">
    <text evidence="2">The sequence shown here is derived from an EMBL/GenBank/DDBJ whole genome shotgun (WGS) entry which is preliminary data.</text>
</comment>
<reference evidence="2 3" key="1">
    <citation type="submission" date="2020-04" db="EMBL/GenBank/DDBJ databases">
        <title>Perkinsus olseni comparative genomics.</title>
        <authorList>
            <person name="Bogema D.R."/>
        </authorList>
    </citation>
    <scope>NUCLEOTIDE SEQUENCE [LARGE SCALE GENOMIC DNA]</scope>
    <source>
        <strain evidence="2 3">ATCC PRA-207</strain>
    </source>
</reference>
<dbReference type="EMBL" id="JABANO010007985">
    <property type="protein sequence ID" value="KAF4749254.1"/>
    <property type="molecule type" value="Genomic_DNA"/>
</dbReference>
<protein>
    <submittedName>
        <fullName evidence="2">Uncharacterized protein</fullName>
    </submittedName>
</protein>
<evidence type="ECO:0000313" key="2">
    <source>
        <dbReference type="EMBL" id="KAF4749254.1"/>
    </source>
</evidence>
<name>A0A7J6TV49_PEROL</name>